<dbReference type="EMBL" id="JAMKFB020000831">
    <property type="protein sequence ID" value="KAL0147030.1"/>
    <property type="molecule type" value="Genomic_DNA"/>
</dbReference>
<sequence>MFRAEEKIMNIRRAGRPLEQYVEEFLDVCHLVSWNDPMINTCFLMGLNDDQLQCSISFEDRCKPVAEFINLVLARSHSNFYVDVEDSNLPPIRKHAAAPTHHQPASSTYCSDEPALSGHPSLPPISHNSSPIISLAWTPLHSAVDSDSSRDRGQDSDSACGRPFEVTADHDGQRAGPTTSVSRPPESAPPEHPPVLAPTKPGLPVLSWAGYALSSPKKILGGGATPRISHGLMDCVLGHGSSNSQTHHGQMDCVLSHGSLGSLNPMTRHGRMDSVLSHGSPSSPIRHGFIDSVLRRGSPSSLSRHGVMDSVLRRGSLSPLVPWHPPSHPSVFCYGASRAL</sequence>
<feature type="region of interest" description="Disordered" evidence="1">
    <location>
        <begin position="94"/>
        <end position="124"/>
    </location>
</feature>
<proteinExistence type="predicted"/>
<gene>
    <name evidence="2" type="ORF">M9458_057554</name>
</gene>
<evidence type="ECO:0008006" key="4">
    <source>
        <dbReference type="Google" id="ProtNLM"/>
    </source>
</evidence>
<evidence type="ECO:0000256" key="1">
    <source>
        <dbReference type="SAM" id="MobiDB-lite"/>
    </source>
</evidence>
<organism evidence="2 3">
    <name type="scientific">Cirrhinus mrigala</name>
    <name type="common">Mrigala</name>
    <dbReference type="NCBI Taxonomy" id="683832"/>
    <lineage>
        <taxon>Eukaryota</taxon>
        <taxon>Metazoa</taxon>
        <taxon>Chordata</taxon>
        <taxon>Craniata</taxon>
        <taxon>Vertebrata</taxon>
        <taxon>Euteleostomi</taxon>
        <taxon>Actinopterygii</taxon>
        <taxon>Neopterygii</taxon>
        <taxon>Teleostei</taxon>
        <taxon>Ostariophysi</taxon>
        <taxon>Cypriniformes</taxon>
        <taxon>Cyprinidae</taxon>
        <taxon>Labeoninae</taxon>
        <taxon>Labeonini</taxon>
        <taxon>Cirrhinus</taxon>
    </lineage>
</organism>
<dbReference type="Proteomes" id="UP001529510">
    <property type="component" value="Unassembled WGS sequence"/>
</dbReference>
<accession>A0ABD0MDM7</accession>
<keyword evidence="3" id="KW-1185">Reference proteome</keyword>
<dbReference type="AlphaFoldDB" id="A0ABD0MDM7"/>
<feature type="compositionally biased region" description="Pro residues" evidence="1">
    <location>
        <begin position="186"/>
        <end position="196"/>
    </location>
</feature>
<protein>
    <recommendedName>
        <fullName evidence="4">Retrotransposon gag domain-containing protein</fullName>
    </recommendedName>
</protein>
<feature type="region of interest" description="Disordered" evidence="1">
    <location>
        <begin position="143"/>
        <end position="199"/>
    </location>
</feature>
<name>A0ABD0MDM7_CIRMR</name>
<evidence type="ECO:0000313" key="2">
    <source>
        <dbReference type="EMBL" id="KAL0147030.1"/>
    </source>
</evidence>
<reference evidence="2 3" key="1">
    <citation type="submission" date="2024-05" db="EMBL/GenBank/DDBJ databases">
        <title>Genome sequencing and assembly of Indian major carp, Cirrhinus mrigala (Hamilton, 1822).</title>
        <authorList>
            <person name="Mohindra V."/>
            <person name="Chowdhury L.M."/>
            <person name="Lal K."/>
            <person name="Jena J.K."/>
        </authorList>
    </citation>
    <scope>NUCLEOTIDE SEQUENCE [LARGE SCALE GENOMIC DNA]</scope>
    <source>
        <strain evidence="2">CM1030</strain>
        <tissue evidence="2">Blood</tissue>
    </source>
</reference>
<comment type="caution">
    <text evidence="2">The sequence shown here is derived from an EMBL/GenBank/DDBJ whole genome shotgun (WGS) entry which is preliminary data.</text>
</comment>
<evidence type="ECO:0000313" key="3">
    <source>
        <dbReference type="Proteomes" id="UP001529510"/>
    </source>
</evidence>